<feature type="region of interest" description="Disordered" evidence="1">
    <location>
        <begin position="64"/>
        <end position="84"/>
    </location>
</feature>
<reference evidence="2 3" key="1">
    <citation type="submission" date="2015-09" db="EMBL/GenBank/DDBJ databases">
        <title>Sorangium comparison.</title>
        <authorList>
            <person name="Zaburannyi N."/>
            <person name="Bunk B."/>
            <person name="Overmann J."/>
            <person name="Mueller R."/>
        </authorList>
    </citation>
    <scope>NUCLEOTIDE SEQUENCE [LARGE SCALE GENOMIC DNA]</scope>
    <source>
        <strain evidence="2 3">So ce836</strain>
    </source>
</reference>
<accession>A0A4P2QP70</accession>
<evidence type="ECO:0000256" key="1">
    <source>
        <dbReference type="SAM" id="MobiDB-lite"/>
    </source>
</evidence>
<dbReference type="Proteomes" id="UP000295497">
    <property type="component" value="Chromosome"/>
</dbReference>
<feature type="compositionally biased region" description="Gly residues" evidence="1">
    <location>
        <begin position="240"/>
        <end position="251"/>
    </location>
</feature>
<dbReference type="RefSeq" id="WP_237245369.1">
    <property type="nucleotide sequence ID" value="NZ_CP012672.1"/>
</dbReference>
<proteinExistence type="predicted"/>
<protein>
    <submittedName>
        <fullName evidence="2">Uncharacterized protein</fullName>
    </submittedName>
</protein>
<dbReference type="AlphaFoldDB" id="A0A4P2QP70"/>
<sequence>MRLPRNWSGWSHRLTKASVVFPSPAARQSTSTGSPGGWPVEALLASLDEAPPVELDAALTEVAPPPVAPGEASCPGSAQPASSSAKASGTAAIFQGCDMAVFLAACLGRRLQNVWDDVPPAELDAWQRSRRRRPAGRLRRGPWAIELPRVCHGTIWHAARSCTERLSRREQRFSHSSALAPELHGGIAMNTRSAFVALIPLMLTACDPAFWDGGSIDISDVFNGGAHDPPDSSDPPGPPGTGGAGGGGGSDPGPLTAAVAMTRAQREALMQAYYDQIMNETGSVVSTAAAGGQPDQDPNDLMLHISDMGESCDVYPRSLPCGGHWQLRFVLPIAYQQVGVYDLDDFALHASVFETGAPHSPAPDDCPKGGGTLLGSGTLEILAIDSAEVRFRVTTGATLMGGNPSGEYTAPRCP</sequence>
<name>A0A4P2QP70_SORCE</name>
<organism evidence="2 3">
    <name type="scientific">Sorangium cellulosum</name>
    <name type="common">Polyangium cellulosum</name>
    <dbReference type="NCBI Taxonomy" id="56"/>
    <lineage>
        <taxon>Bacteria</taxon>
        <taxon>Pseudomonadati</taxon>
        <taxon>Myxococcota</taxon>
        <taxon>Polyangia</taxon>
        <taxon>Polyangiales</taxon>
        <taxon>Polyangiaceae</taxon>
        <taxon>Sorangium</taxon>
    </lineage>
</organism>
<gene>
    <name evidence="2" type="ORF">SOCE836_034220</name>
</gene>
<evidence type="ECO:0000313" key="3">
    <source>
        <dbReference type="Proteomes" id="UP000295497"/>
    </source>
</evidence>
<feature type="region of interest" description="Disordered" evidence="1">
    <location>
        <begin position="221"/>
        <end position="256"/>
    </location>
</feature>
<feature type="compositionally biased region" description="Low complexity" evidence="1">
    <location>
        <begin position="72"/>
        <end position="84"/>
    </location>
</feature>
<dbReference type="EMBL" id="CP012672">
    <property type="protein sequence ID" value="AUX31293.1"/>
    <property type="molecule type" value="Genomic_DNA"/>
</dbReference>
<evidence type="ECO:0000313" key="2">
    <source>
        <dbReference type="EMBL" id="AUX31293.1"/>
    </source>
</evidence>